<evidence type="ECO:0000313" key="2">
    <source>
        <dbReference type="EMBL" id="PKV80328.1"/>
    </source>
</evidence>
<dbReference type="EMBL" id="PJMW01000002">
    <property type="protein sequence ID" value="PKV80328.1"/>
    <property type="molecule type" value="Genomic_DNA"/>
</dbReference>
<dbReference type="Proteomes" id="UP000233766">
    <property type="component" value="Unassembled WGS sequence"/>
</dbReference>
<keyword evidence="1" id="KW-0812">Transmembrane</keyword>
<keyword evidence="1" id="KW-1133">Transmembrane helix</keyword>
<proteinExistence type="predicted"/>
<keyword evidence="1" id="KW-0472">Membrane</keyword>
<feature type="transmembrane region" description="Helical" evidence="1">
    <location>
        <begin position="6"/>
        <end position="27"/>
    </location>
</feature>
<dbReference type="AlphaFoldDB" id="A0A2N3VFD6"/>
<evidence type="ECO:0000313" key="3">
    <source>
        <dbReference type="Proteomes" id="UP000233766"/>
    </source>
</evidence>
<reference evidence="2 3" key="1">
    <citation type="submission" date="2017-12" db="EMBL/GenBank/DDBJ databases">
        <title>Sequencing the genomes of 1000 Actinobacteria strains.</title>
        <authorList>
            <person name="Klenk H.-P."/>
        </authorList>
    </citation>
    <scope>NUCLEOTIDE SEQUENCE [LARGE SCALE GENOMIC DNA]</scope>
    <source>
        <strain evidence="2 3">DSM 44489</strain>
    </source>
</reference>
<dbReference type="RefSeq" id="WP_170112164.1">
    <property type="nucleotide sequence ID" value="NZ_PJMW01000002.1"/>
</dbReference>
<keyword evidence="3" id="KW-1185">Reference proteome</keyword>
<comment type="caution">
    <text evidence="2">The sequence shown here is derived from an EMBL/GenBank/DDBJ whole genome shotgun (WGS) entry which is preliminary data.</text>
</comment>
<name>A0A2N3VFD6_9NOCA</name>
<accession>A0A2N3VFD6</accession>
<organism evidence="2 3">
    <name type="scientific">Nocardia fluminea</name>
    <dbReference type="NCBI Taxonomy" id="134984"/>
    <lineage>
        <taxon>Bacteria</taxon>
        <taxon>Bacillati</taxon>
        <taxon>Actinomycetota</taxon>
        <taxon>Actinomycetes</taxon>
        <taxon>Mycobacteriales</taxon>
        <taxon>Nocardiaceae</taxon>
        <taxon>Nocardia</taxon>
    </lineage>
</organism>
<sequence>MGEVYAATAATAAVFVLTAALVGFAASPSTGRWIRYRKGVRASRWR</sequence>
<evidence type="ECO:0000256" key="1">
    <source>
        <dbReference type="SAM" id="Phobius"/>
    </source>
</evidence>
<gene>
    <name evidence="2" type="ORF">ATK86_4751</name>
</gene>
<protein>
    <submittedName>
        <fullName evidence="2">Uncharacterized protein</fullName>
    </submittedName>
</protein>